<evidence type="ECO:0000313" key="2">
    <source>
        <dbReference type="EMBL" id="CBA07571.1"/>
    </source>
</evidence>
<sequence>MRYFNGNGGVLNGSYLFVLIFAWVKNPIIPTKTEA</sequence>
<keyword evidence="1" id="KW-0812">Transmembrane</keyword>
<name>C6SDY8_NEIME</name>
<keyword evidence="1" id="KW-0472">Membrane</keyword>
<evidence type="ECO:0000256" key="1">
    <source>
        <dbReference type="SAM" id="Phobius"/>
    </source>
</evidence>
<organism evidence="2">
    <name type="scientific">Neisseria meningitidis alpha153</name>
    <dbReference type="NCBI Taxonomy" id="663926"/>
    <lineage>
        <taxon>Bacteria</taxon>
        <taxon>Pseudomonadati</taxon>
        <taxon>Pseudomonadota</taxon>
        <taxon>Betaproteobacteria</taxon>
        <taxon>Neisseriales</taxon>
        <taxon>Neisseriaceae</taxon>
        <taxon>Neisseria</taxon>
    </lineage>
</organism>
<dbReference type="AlphaFoldDB" id="C6SDY8"/>
<proteinExistence type="predicted"/>
<keyword evidence="1" id="KW-1133">Transmembrane helix</keyword>
<dbReference type="EMBL" id="AM889137">
    <property type="protein sequence ID" value="CBA07571.1"/>
    <property type="molecule type" value="Genomic_DNA"/>
</dbReference>
<feature type="transmembrane region" description="Helical" evidence="1">
    <location>
        <begin position="6"/>
        <end position="24"/>
    </location>
</feature>
<protein>
    <submittedName>
        <fullName evidence="2">Uncharacterized protein</fullName>
    </submittedName>
</protein>
<gene>
    <name evidence="2" type="ORF">NME_1506</name>
</gene>
<reference evidence="2" key="1">
    <citation type="journal article" date="2008" name="Proc. Natl. Acad. Sci. U.S.A.">
        <title>Whole-genome comparison of disease and carriage strains provides insights into virulence evolution in Neisseria meningitidis.</title>
        <authorList>
            <person name="Schoen C."/>
            <person name="Blom J."/>
            <person name="Claus H."/>
            <person name="Schramm-Glueck A."/>
            <person name="Brandt P."/>
            <person name="Mueller T."/>
            <person name="Goesmann A."/>
            <person name="Joseph B."/>
            <person name="Konietzny S."/>
            <person name="Kurzai O."/>
            <person name="Schmitt C."/>
            <person name="Friedrich T."/>
            <person name="Linke B."/>
            <person name="Vogel U."/>
            <person name="Frosch M."/>
        </authorList>
    </citation>
    <scope>NUCLEOTIDE SEQUENCE</scope>
    <source>
        <strain evidence="2">Alpha153</strain>
    </source>
</reference>
<accession>C6SDY8</accession>